<dbReference type="CDD" id="cd17329">
    <property type="entry name" value="MFS_MdtH_MDR_like"/>
    <property type="match status" value="1"/>
</dbReference>
<protein>
    <submittedName>
        <fullName evidence="10">Cell division protein YceG, involved in septum cleavage</fullName>
    </submittedName>
</protein>
<dbReference type="Proteomes" id="UP000198661">
    <property type="component" value="Unassembled WGS sequence"/>
</dbReference>
<dbReference type="InterPro" id="IPR003770">
    <property type="entry name" value="MLTG-like"/>
</dbReference>
<name>A0A1I2LI98_9BACL</name>
<evidence type="ECO:0000313" key="10">
    <source>
        <dbReference type="EMBL" id="SFF78995.1"/>
    </source>
</evidence>
<feature type="transmembrane region" description="Helical" evidence="8">
    <location>
        <begin position="352"/>
        <end position="370"/>
    </location>
</feature>
<dbReference type="PROSITE" id="PS50850">
    <property type="entry name" value="MFS"/>
    <property type="match status" value="1"/>
</dbReference>
<organism evidence="10 11">
    <name type="scientific">Planifilum fulgidum</name>
    <dbReference type="NCBI Taxonomy" id="201973"/>
    <lineage>
        <taxon>Bacteria</taxon>
        <taxon>Bacillati</taxon>
        <taxon>Bacillota</taxon>
        <taxon>Bacilli</taxon>
        <taxon>Bacillales</taxon>
        <taxon>Thermoactinomycetaceae</taxon>
        <taxon>Planifilum</taxon>
    </lineage>
</organism>
<feature type="transmembrane region" description="Helical" evidence="8">
    <location>
        <begin position="92"/>
        <end position="109"/>
    </location>
</feature>
<evidence type="ECO:0000256" key="6">
    <source>
        <dbReference type="ARBA" id="ARBA00023136"/>
    </source>
</evidence>
<dbReference type="SUPFAM" id="SSF103473">
    <property type="entry name" value="MFS general substrate transporter"/>
    <property type="match status" value="1"/>
</dbReference>
<dbReference type="GO" id="GO:0051301">
    <property type="term" value="P:cell division"/>
    <property type="evidence" value="ECO:0007669"/>
    <property type="project" value="UniProtKB-KW"/>
</dbReference>
<evidence type="ECO:0000256" key="5">
    <source>
        <dbReference type="ARBA" id="ARBA00022989"/>
    </source>
</evidence>
<dbReference type="InterPro" id="IPR020846">
    <property type="entry name" value="MFS_dom"/>
</dbReference>
<evidence type="ECO:0000256" key="3">
    <source>
        <dbReference type="ARBA" id="ARBA00022475"/>
    </source>
</evidence>
<evidence type="ECO:0000256" key="7">
    <source>
        <dbReference type="SAM" id="MobiDB-lite"/>
    </source>
</evidence>
<feature type="transmembrane region" description="Helical" evidence="8">
    <location>
        <begin position="181"/>
        <end position="201"/>
    </location>
</feature>
<evidence type="ECO:0000256" key="1">
    <source>
        <dbReference type="ARBA" id="ARBA00004651"/>
    </source>
</evidence>
<dbReference type="AlphaFoldDB" id="A0A1I2LI98"/>
<dbReference type="InterPro" id="IPR011701">
    <property type="entry name" value="MFS"/>
</dbReference>
<accession>A0A1I2LI98</accession>
<reference evidence="10 11" key="1">
    <citation type="submission" date="2016-10" db="EMBL/GenBank/DDBJ databases">
        <authorList>
            <person name="de Groot N.N."/>
        </authorList>
    </citation>
    <scope>NUCLEOTIDE SEQUENCE [LARGE SCALE GENOMIC DNA]</scope>
    <source>
        <strain evidence="10 11">DSM 44945</strain>
    </source>
</reference>
<dbReference type="PROSITE" id="PS00216">
    <property type="entry name" value="SUGAR_TRANSPORT_1"/>
    <property type="match status" value="1"/>
</dbReference>
<dbReference type="GO" id="GO:0022857">
    <property type="term" value="F:transmembrane transporter activity"/>
    <property type="evidence" value="ECO:0007669"/>
    <property type="project" value="InterPro"/>
</dbReference>
<keyword evidence="6 8" id="KW-0472">Membrane</keyword>
<feature type="transmembrane region" description="Helical" evidence="8">
    <location>
        <begin position="317"/>
        <end position="340"/>
    </location>
</feature>
<dbReference type="PANTHER" id="PTHR23517">
    <property type="entry name" value="RESISTANCE PROTEIN MDTM, PUTATIVE-RELATED-RELATED"/>
    <property type="match status" value="1"/>
</dbReference>
<feature type="region of interest" description="Disordered" evidence="7">
    <location>
        <begin position="697"/>
        <end position="722"/>
    </location>
</feature>
<sequence>MEQTVNTTVRLSRKEKYRKNRTYHPIVWFLIVGTAVTRVASFMSLPFLAIHLSDNLHLNSSMIGIILGMSGLTGALGGFFGGYLSDRWGRRPIMLIAFAAWTGVFFGFWLAEQPLHFLVLNGLNGLCRSFFEPTSQALMADVSRPEQRLRIFNLRYVAINVGMVVGPVIGSYLYYLVGTQVFLYTGTVYAIYLFFLFRILLKYRRDAAKRGGEHILFSECLAVIRRDQALGYFVLAGILFFTVYAQIDSSLPIFLAQLGKSQLYPALLAINAGIVVLFQYFVSRWTEKKSILTSLLVGNSFVIFGFFTFAAGEEPSVFITGIILITFGEILIFPVSSLFIDRLADDRLRGTYYGANQFSQLGLFLGPLIGGWLLEVVGGRNLWWLMVLATLYITWFYALGYRKYARKKGYNLVDVIRRVLVDLRMMALFKALAKSVPILTLIVLSVLLSYRFFEARLEAPPRTQTVQVQISPEANLFEIGKQLENKQLIHNYILFPLYATGYSLFKQVYIQPGVYQIPREMGLEEIMRTLSKGTYQVVIPEGATVSDIADILSYYGVPKEEFLRAANRKDYPFDFVQQIPDHRPYRLEGYLQPGKYEFRVDASAKEIVETMLYRFDEMLDEKTRKKLEKGNLSIDQWVIVSSLIEQVEPHPSNRPYVARLMYDRLNRGQKLGIWSIPQPYSRIKRYYTSLYPGLPPGPINNPGKDALQSAINPADRQSPPQE</sequence>
<keyword evidence="3" id="KW-1003">Cell membrane</keyword>
<keyword evidence="11" id="KW-1185">Reference proteome</keyword>
<feature type="transmembrane region" description="Helical" evidence="8">
    <location>
        <begin position="115"/>
        <end position="131"/>
    </location>
</feature>
<keyword evidence="2" id="KW-0813">Transport</keyword>
<dbReference type="EMBL" id="FOOK01000005">
    <property type="protein sequence ID" value="SFF78995.1"/>
    <property type="molecule type" value="Genomic_DNA"/>
</dbReference>
<dbReference type="Gene3D" id="1.20.1250.20">
    <property type="entry name" value="MFS general substrate transporter like domains"/>
    <property type="match status" value="1"/>
</dbReference>
<proteinExistence type="predicted"/>
<dbReference type="Pfam" id="PF07690">
    <property type="entry name" value="MFS_1"/>
    <property type="match status" value="1"/>
</dbReference>
<feature type="transmembrane region" description="Helical" evidence="8">
    <location>
        <begin position="26"/>
        <end position="50"/>
    </location>
</feature>
<keyword evidence="4 8" id="KW-0812">Transmembrane</keyword>
<dbReference type="Pfam" id="PF02618">
    <property type="entry name" value="YceG"/>
    <property type="match status" value="1"/>
</dbReference>
<feature type="transmembrane region" description="Helical" evidence="8">
    <location>
        <begin position="152"/>
        <end position="175"/>
    </location>
</feature>
<dbReference type="STRING" id="201973.SAMN04488025_10572"/>
<dbReference type="RefSeq" id="WP_177198970.1">
    <property type="nucleotide sequence ID" value="NZ_FOOK01000005.1"/>
</dbReference>
<evidence type="ECO:0000256" key="2">
    <source>
        <dbReference type="ARBA" id="ARBA00022448"/>
    </source>
</evidence>
<feature type="transmembrane region" description="Helical" evidence="8">
    <location>
        <begin position="62"/>
        <end position="85"/>
    </location>
</feature>
<keyword evidence="10" id="KW-0132">Cell division</keyword>
<feature type="transmembrane region" description="Helical" evidence="8">
    <location>
        <begin position="263"/>
        <end position="282"/>
    </location>
</feature>
<feature type="transmembrane region" description="Helical" evidence="8">
    <location>
        <begin position="291"/>
        <end position="311"/>
    </location>
</feature>
<dbReference type="InterPro" id="IPR005829">
    <property type="entry name" value="Sugar_transporter_CS"/>
</dbReference>
<evidence type="ECO:0000256" key="8">
    <source>
        <dbReference type="SAM" id="Phobius"/>
    </source>
</evidence>
<feature type="transmembrane region" description="Helical" evidence="8">
    <location>
        <begin position="229"/>
        <end position="247"/>
    </location>
</feature>
<feature type="domain" description="Major facilitator superfamily (MFS) profile" evidence="9">
    <location>
        <begin position="26"/>
        <end position="406"/>
    </location>
</feature>
<comment type="subcellular location">
    <subcellularLocation>
        <location evidence="1">Cell membrane</location>
        <topology evidence="1">Multi-pass membrane protein</topology>
    </subcellularLocation>
</comment>
<feature type="transmembrane region" description="Helical" evidence="8">
    <location>
        <begin position="382"/>
        <end position="400"/>
    </location>
</feature>
<keyword evidence="10" id="KW-0131">Cell cycle</keyword>
<evidence type="ECO:0000256" key="4">
    <source>
        <dbReference type="ARBA" id="ARBA00022692"/>
    </source>
</evidence>
<keyword evidence="5 8" id="KW-1133">Transmembrane helix</keyword>
<dbReference type="InterPro" id="IPR050171">
    <property type="entry name" value="MFS_Transporters"/>
</dbReference>
<evidence type="ECO:0000313" key="11">
    <source>
        <dbReference type="Proteomes" id="UP000198661"/>
    </source>
</evidence>
<dbReference type="PANTHER" id="PTHR23517:SF10">
    <property type="entry name" value="MAJOR FACILITATOR SUPERFAMILY (MFS) PROFILE DOMAIN-CONTAINING PROTEIN"/>
    <property type="match status" value="1"/>
</dbReference>
<evidence type="ECO:0000259" key="9">
    <source>
        <dbReference type="PROSITE" id="PS50850"/>
    </source>
</evidence>
<gene>
    <name evidence="10" type="ORF">SAMN04488025_10572</name>
</gene>
<feature type="transmembrane region" description="Helical" evidence="8">
    <location>
        <begin position="431"/>
        <end position="453"/>
    </location>
</feature>
<dbReference type="InterPro" id="IPR036259">
    <property type="entry name" value="MFS_trans_sf"/>
</dbReference>
<dbReference type="GO" id="GO:0005886">
    <property type="term" value="C:plasma membrane"/>
    <property type="evidence" value="ECO:0007669"/>
    <property type="project" value="UniProtKB-SubCell"/>
</dbReference>
<dbReference type="Gene3D" id="3.30.1490.480">
    <property type="entry name" value="Endolytic murein transglycosylase"/>
    <property type="match status" value="2"/>
</dbReference>